<proteinExistence type="predicted"/>
<dbReference type="Proteomes" id="UP000314294">
    <property type="component" value="Unassembled WGS sequence"/>
</dbReference>
<dbReference type="AlphaFoldDB" id="A0A4Z2H8B1"/>
<protein>
    <submittedName>
        <fullName evidence="1">Uncharacterized protein</fullName>
    </submittedName>
</protein>
<dbReference type="EMBL" id="SRLO01000322">
    <property type="protein sequence ID" value="TNN61094.1"/>
    <property type="molecule type" value="Genomic_DNA"/>
</dbReference>
<evidence type="ECO:0000313" key="2">
    <source>
        <dbReference type="Proteomes" id="UP000314294"/>
    </source>
</evidence>
<gene>
    <name evidence="1" type="ORF">EYF80_028747</name>
</gene>
<organism evidence="1 2">
    <name type="scientific">Liparis tanakae</name>
    <name type="common">Tanaka's snailfish</name>
    <dbReference type="NCBI Taxonomy" id="230148"/>
    <lineage>
        <taxon>Eukaryota</taxon>
        <taxon>Metazoa</taxon>
        <taxon>Chordata</taxon>
        <taxon>Craniata</taxon>
        <taxon>Vertebrata</taxon>
        <taxon>Euteleostomi</taxon>
        <taxon>Actinopterygii</taxon>
        <taxon>Neopterygii</taxon>
        <taxon>Teleostei</taxon>
        <taxon>Neoteleostei</taxon>
        <taxon>Acanthomorphata</taxon>
        <taxon>Eupercaria</taxon>
        <taxon>Perciformes</taxon>
        <taxon>Cottioidei</taxon>
        <taxon>Cottales</taxon>
        <taxon>Liparidae</taxon>
        <taxon>Liparis</taxon>
    </lineage>
</organism>
<name>A0A4Z2H8B1_9TELE</name>
<reference evidence="1 2" key="1">
    <citation type="submission" date="2019-03" db="EMBL/GenBank/DDBJ databases">
        <title>First draft genome of Liparis tanakae, snailfish: a comprehensive survey of snailfish specific genes.</title>
        <authorList>
            <person name="Kim W."/>
            <person name="Song I."/>
            <person name="Jeong J.-H."/>
            <person name="Kim D."/>
            <person name="Kim S."/>
            <person name="Ryu S."/>
            <person name="Song J.Y."/>
            <person name="Lee S.K."/>
        </authorList>
    </citation>
    <scope>NUCLEOTIDE SEQUENCE [LARGE SCALE GENOMIC DNA]</scope>
    <source>
        <tissue evidence="1">Muscle</tissue>
    </source>
</reference>
<sequence length="82" mass="9584">MRKISWREHSIRYLGGRGKRTLLKTPKKCFSQIERGSLVGLAGRRFEVETRSLFDSLARRFCRIRELAIAAISPNRVRQPRV</sequence>
<accession>A0A4Z2H8B1</accession>
<keyword evidence="2" id="KW-1185">Reference proteome</keyword>
<evidence type="ECO:0000313" key="1">
    <source>
        <dbReference type="EMBL" id="TNN61094.1"/>
    </source>
</evidence>
<comment type="caution">
    <text evidence="1">The sequence shown here is derived from an EMBL/GenBank/DDBJ whole genome shotgun (WGS) entry which is preliminary data.</text>
</comment>